<sequence length="593" mass="65711">MSAADFEAAVAYVRSLPKDGPVQLDNAAKLQFYSLYKQATEGDVTGNQPWAVQVEARAKWDAWNSRKGMRSEDAKAAYVQRLVTLLRSQGIEWKPGAKRALLSSAQNGSRERKTGTLHATAGGDYPLVVLNMLATFFGRRAEPEFKVVCDPESIVFPVDFDAPDYPYEQAFEEADAYVRKLPMRGVVPVSDVLRLQFYSLFKQATEGDINEDVKQPSMLRDWEGYWKVYGWRKCRGMTRERARDLYIDLLDVQIRKHCSFVWGAPSGEDRWVAFHDGVKIIRNLPKGGYYLPDSLRAHFYALYKQALVGNLSDFQKTPAAFSEKKYKWLRSRPSKAGFDQMRYDEWAAVKGMSCENAKRMYCKDIFKSAAMCGYVWAPPGTEDHLKVIGDQTSAKTLKKRTDADERAERIAGATHLTMEEAMDAVGVHLSMRRGVAGSYVDLNKGVAVARPKSEKSTEATVTEKMEEADVKEDAERCLEAQDTDKDIQSVCNICRSFAKDIASDSAAPEKVKESGAAAAAAKDCTVDSTSPTPVPKLEASAKVAEASKILPSKSEPVLKKEPAVKVTSKGAASSHQAKNGAKKGPAAKRMKAK</sequence>
<dbReference type="GO" id="GO:0000062">
    <property type="term" value="F:fatty-acyl-CoA binding"/>
    <property type="evidence" value="ECO:0007669"/>
    <property type="project" value="InterPro"/>
</dbReference>
<proteinExistence type="predicted"/>
<feature type="domain" description="ACB" evidence="3">
    <location>
        <begin position="270"/>
        <end position="374"/>
    </location>
</feature>
<dbReference type="VEuPathDB" id="TriTrypDB:LDHU3_17.0970"/>
<gene>
    <name evidence="4" type="ORF">CGC20_37745</name>
</gene>
<dbReference type="InterPro" id="IPR000582">
    <property type="entry name" value="Acyl-CoA-binding_protein"/>
</dbReference>
<evidence type="ECO:0000313" key="5">
    <source>
        <dbReference type="Proteomes" id="UP000318821"/>
    </source>
</evidence>
<feature type="domain" description="ACB" evidence="3">
    <location>
        <begin position="2"/>
        <end position="91"/>
    </location>
</feature>
<protein>
    <submittedName>
        <fullName evidence="4">Acyl CoA binding family protein</fullName>
    </submittedName>
</protein>
<dbReference type="Pfam" id="PF00887">
    <property type="entry name" value="ACBP"/>
    <property type="match status" value="3"/>
</dbReference>
<evidence type="ECO:0000256" key="1">
    <source>
        <dbReference type="ARBA" id="ARBA00023121"/>
    </source>
</evidence>
<dbReference type="PANTHER" id="PTHR23310">
    <property type="entry name" value="ACYL-COA-BINDING PROTEIN, ACBP"/>
    <property type="match status" value="1"/>
</dbReference>
<dbReference type="VEuPathDB" id="TriTrypDB:LdBPK_170670.1"/>
<dbReference type="Gene3D" id="1.20.80.10">
    <property type="match status" value="3"/>
</dbReference>
<evidence type="ECO:0000313" key="4">
    <source>
        <dbReference type="EMBL" id="TPP55104.1"/>
    </source>
</evidence>
<reference evidence="5" key="1">
    <citation type="submission" date="2019-02" db="EMBL/GenBank/DDBJ databases">
        <title>FDA dAtabase for Regulatory Grade micrObial Sequences (FDA-ARGOS): Supporting development and validation of Infectious Disease Dx tests.</title>
        <authorList>
            <person name="Duncan R."/>
            <person name="Fisher C."/>
            <person name="Tallon L."/>
            <person name="Sadzewicz L."/>
            <person name="Sengamalay N."/>
            <person name="Ott S."/>
            <person name="Godinez A."/>
            <person name="Nagaraj S."/>
            <person name="Vavikolanu K."/>
            <person name="Vyas G."/>
            <person name="Nadendla S."/>
            <person name="Aluvathingal J."/>
            <person name="Sichtig H."/>
        </authorList>
    </citation>
    <scope>NUCLEOTIDE SEQUENCE [LARGE SCALE GENOMIC DNA]</scope>
    <source>
        <strain evidence="5">FDAARGOS_360</strain>
    </source>
</reference>
<dbReference type="VEuPathDB" id="TriTrypDB:LdCL_170012200"/>
<dbReference type="PANTHER" id="PTHR23310:SF115">
    <property type="entry name" value="ACB DOMAIN-CONTAINING PROTEIN"/>
    <property type="match status" value="1"/>
</dbReference>
<organism evidence="4 5">
    <name type="scientific">Leishmania donovani</name>
    <dbReference type="NCBI Taxonomy" id="5661"/>
    <lineage>
        <taxon>Eukaryota</taxon>
        <taxon>Discoba</taxon>
        <taxon>Euglenozoa</taxon>
        <taxon>Kinetoplastea</taxon>
        <taxon>Metakinetoplastina</taxon>
        <taxon>Trypanosomatida</taxon>
        <taxon>Trypanosomatidae</taxon>
        <taxon>Leishmaniinae</taxon>
        <taxon>Leishmania</taxon>
    </lineage>
</organism>
<dbReference type="VEuPathDB" id="TriTrypDB:LdCL_170012100"/>
<feature type="region of interest" description="Disordered" evidence="2">
    <location>
        <begin position="518"/>
        <end position="593"/>
    </location>
</feature>
<dbReference type="PROSITE" id="PS51228">
    <property type="entry name" value="ACB_2"/>
    <property type="match status" value="3"/>
</dbReference>
<dbReference type="AlphaFoldDB" id="A0A504Y285"/>
<dbReference type="InterPro" id="IPR035984">
    <property type="entry name" value="Acyl-CoA-binding_sf"/>
</dbReference>
<feature type="domain" description="ACB" evidence="3">
    <location>
        <begin position="167"/>
        <end position="259"/>
    </location>
</feature>
<dbReference type="GO" id="GO:0006631">
    <property type="term" value="P:fatty acid metabolic process"/>
    <property type="evidence" value="ECO:0007669"/>
    <property type="project" value="TreeGrafter"/>
</dbReference>
<dbReference type="EMBL" id="RHLD01000040">
    <property type="protein sequence ID" value="TPP55104.1"/>
    <property type="molecule type" value="Genomic_DNA"/>
</dbReference>
<dbReference type="InterPro" id="IPR014352">
    <property type="entry name" value="FERM/acyl-CoA-bd_prot_sf"/>
</dbReference>
<name>A0A504Y285_LEIDO</name>
<dbReference type="SUPFAM" id="SSF47027">
    <property type="entry name" value="Acyl-CoA binding protein"/>
    <property type="match status" value="3"/>
</dbReference>
<dbReference type="PRINTS" id="PR00689">
    <property type="entry name" value="ACOABINDINGP"/>
</dbReference>
<dbReference type="Proteomes" id="UP000318821">
    <property type="component" value="Unassembled WGS sequence"/>
</dbReference>
<keyword evidence="1" id="KW-0446">Lipid-binding</keyword>
<evidence type="ECO:0000256" key="2">
    <source>
        <dbReference type="SAM" id="MobiDB-lite"/>
    </source>
</evidence>
<accession>A0A504Y285</accession>
<dbReference type="VEuPathDB" id="TriTrypDB:LdBPK_170680.1"/>
<comment type="caution">
    <text evidence="4">The sequence shown here is derived from an EMBL/GenBank/DDBJ whole genome shotgun (WGS) entry which is preliminary data.</text>
</comment>
<evidence type="ECO:0000259" key="3">
    <source>
        <dbReference type="PROSITE" id="PS51228"/>
    </source>
</evidence>
<dbReference type="VEuPathDB" id="TriTrypDB:LDHU3_17.0980"/>
<dbReference type="FunFam" id="1.20.80.10:FF:000010">
    <property type="entry name" value="Acyl-CoA-binding domain-containing protein 5"/>
    <property type="match status" value="1"/>
</dbReference>